<dbReference type="AlphaFoldDB" id="A0ABD2KZY8"/>
<evidence type="ECO:0000313" key="3">
    <source>
        <dbReference type="Proteomes" id="UP001620626"/>
    </source>
</evidence>
<accession>A0ABD2KZY8</accession>
<dbReference type="InterPro" id="IPR002554">
    <property type="entry name" value="PP2A_B56"/>
</dbReference>
<keyword evidence="3" id="KW-1185">Reference proteome</keyword>
<organism evidence="2 3">
    <name type="scientific">Heterodera trifolii</name>
    <dbReference type="NCBI Taxonomy" id="157864"/>
    <lineage>
        <taxon>Eukaryota</taxon>
        <taxon>Metazoa</taxon>
        <taxon>Ecdysozoa</taxon>
        <taxon>Nematoda</taxon>
        <taxon>Chromadorea</taxon>
        <taxon>Rhabditida</taxon>
        <taxon>Tylenchina</taxon>
        <taxon>Tylenchomorpha</taxon>
        <taxon>Tylenchoidea</taxon>
        <taxon>Heteroderidae</taxon>
        <taxon>Heteroderinae</taxon>
        <taxon>Heterodera</taxon>
    </lineage>
</organism>
<comment type="caution">
    <text evidence="2">The sequence shown here is derived from an EMBL/GenBank/DDBJ whole genome shotgun (WGS) entry which is preliminary data.</text>
</comment>
<evidence type="ECO:0000256" key="1">
    <source>
        <dbReference type="ARBA" id="ARBA00009745"/>
    </source>
</evidence>
<dbReference type="Proteomes" id="UP001620626">
    <property type="component" value="Unassembled WGS sequence"/>
</dbReference>
<proteinExistence type="inferred from homology"/>
<name>A0ABD2KZY8_9BILA</name>
<dbReference type="PANTHER" id="PTHR10257:SF3">
    <property type="entry name" value="SERINE_THREONINE-PROTEIN PHOSPHATASE 2A 56 KDA REGULATORY SUBUNIT GAMMA ISOFORM"/>
    <property type="match status" value="1"/>
</dbReference>
<sequence length="292" mass="34195">MSENNSTIANENEPMLKILDVPENERFDLAIRKLDFCRRWPRNLHNEFAAQTAVSKNSRKINKFLPICVDFLGEIVEYFGTAKESICEQIYPSLFEIVSNKIYDDFHPPLDDEEKQWQAEKGETLAKEGQGGHVNVLSVDEWHSVEWSHSKLVYELFLLVLRSDKFRVTRAKDFVDQQFVRRLITNVAICPHSEERRYLAQILRSIYLKFVRFRPHIRKHLFYSLGEAVFDERCQLATTKTFHGVAETLDILENVIGAFKVPLKSEDKQMFSKVLLPLHKSDSFESFYKMVN</sequence>
<dbReference type="EMBL" id="JBICBT010000605">
    <property type="protein sequence ID" value="KAL3107814.1"/>
    <property type="molecule type" value="Genomic_DNA"/>
</dbReference>
<dbReference type="SUPFAM" id="SSF48371">
    <property type="entry name" value="ARM repeat"/>
    <property type="match status" value="1"/>
</dbReference>
<gene>
    <name evidence="2" type="ORF">niasHT_017046</name>
</gene>
<dbReference type="Gene3D" id="1.25.10.10">
    <property type="entry name" value="Leucine-rich Repeat Variant"/>
    <property type="match status" value="1"/>
</dbReference>
<comment type="similarity">
    <text evidence="1">Belongs to the phosphatase 2A regulatory subunit B56 family.</text>
</comment>
<evidence type="ECO:0000313" key="2">
    <source>
        <dbReference type="EMBL" id="KAL3107814.1"/>
    </source>
</evidence>
<dbReference type="InterPro" id="IPR016024">
    <property type="entry name" value="ARM-type_fold"/>
</dbReference>
<dbReference type="InterPro" id="IPR011989">
    <property type="entry name" value="ARM-like"/>
</dbReference>
<reference evidence="2 3" key="1">
    <citation type="submission" date="2024-10" db="EMBL/GenBank/DDBJ databases">
        <authorList>
            <person name="Kim D."/>
        </authorList>
    </citation>
    <scope>NUCLEOTIDE SEQUENCE [LARGE SCALE GENOMIC DNA]</scope>
    <source>
        <strain evidence="2">BH-2024</strain>
    </source>
</reference>
<dbReference type="Pfam" id="PF01603">
    <property type="entry name" value="B56"/>
    <property type="match status" value="1"/>
</dbReference>
<protein>
    <submittedName>
        <fullName evidence="2">Uncharacterized protein</fullName>
    </submittedName>
</protein>
<dbReference type="PANTHER" id="PTHR10257">
    <property type="entry name" value="SERINE/THREONINE PROTEIN PHOSPHATASE 2A PP2A REGULATORY SUBUNIT B"/>
    <property type="match status" value="1"/>
</dbReference>